<sequence length="95" mass="10642">MSMMTRSCPTRIRKKIAALQLLEIDRLAVGDDRRGALRLRLAERLRGGLAVGDLFHESNIADSYLFCSDNIAIGDICEIMQVLSIGCPRTSMMWI</sequence>
<dbReference type="Proteomes" id="UP000078465">
    <property type="component" value="Chromosome"/>
</dbReference>
<protein>
    <submittedName>
        <fullName evidence="1">Uncharacterized protein</fullName>
    </submittedName>
</protein>
<evidence type="ECO:0000313" key="2">
    <source>
        <dbReference type="Proteomes" id="UP000078465"/>
    </source>
</evidence>
<gene>
    <name evidence="1" type="ORF">A4U53_030555</name>
</gene>
<dbReference type="EMBL" id="CP171853">
    <property type="protein sequence ID" value="XKM40277.1"/>
    <property type="molecule type" value="Genomic_DNA"/>
</dbReference>
<name>A0ACD5EM83_9HYPH</name>
<organism evidence="1 2">
    <name type="scientific">Rhizobium ruizarguesonis</name>
    <dbReference type="NCBI Taxonomy" id="2081791"/>
    <lineage>
        <taxon>Bacteria</taxon>
        <taxon>Pseudomonadati</taxon>
        <taxon>Pseudomonadota</taxon>
        <taxon>Alphaproteobacteria</taxon>
        <taxon>Hyphomicrobiales</taxon>
        <taxon>Rhizobiaceae</taxon>
        <taxon>Rhizobium/Agrobacterium group</taxon>
        <taxon>Rhizobium</taxon>
    </lineage>
</organism>
<reference evidence="1" key="1">
    <citation type="submission" date="2024-10" db="EMBL/GenBank/DDBJ databases">
        <title>Strain of Rhizobium-related bacteria isolated fromm roots of Vavilovia formosa.</title>
        <authorList>
            <person name="Kimeklis A."/>
            <person name="Afonin A."/>
        </authorList>
    </citation>
    <scope>NUCLEOTIDE SEQUENCE</scope>
    <source>
        <strain evidence="1">Vaf-46</strain>
    </source>
</reference>
<proteinExistence type="predicted"/>
<accession>A0ACD5EM83</accession>
<evidence type="ECO:0000313" key="1">
    <source>
        <dbReference type="EMBL" id="XKM40277.1"/>
    </source>
</evidence>